<evidence type="ECO:0000313" key="9">
    <source>
        <dbReference type="EMBL" id="SFS45238.1"/>
    </source>
</evidence>
<keyword evidence="10" id="KW-1185">Reference proteome</keyword>
<feature type="transmembrane region" description="Helical" evidence="8">
    <location>
        <begin position="170"/>
        <end position="193"/>
    </location>
</feature>
<comment type="subcellular location">
    <subcellularLocation>
        <location evidence="1">Cell membrane</location>
        <topology evidence="1">Multi-pass membrane protein</topology>
    </subcellularLocation>
</comment>
<feature type="transmembrane region" description="Helical" evidence="8">
    <location>
        <begin position="126"/>
        <end position="149"/>
    </location>
</feature>
<dbReference type="PANTHER" id="PTHR36838">
    <property type="entry name" value="AUXIN EFFLUX CARRIER FAMILY PROTEIN"/>
    <property type="match status" value="1"/>
</dbReference>
<feature type="transmembrane region" description="Helical" evidence="8">
    <location>
        <begin position="95"/>
        <end position="114"/>
    </location>
</feature>
<dbReference type="Proteomes" id="UP000199239">
    <property type="component" value="Unassembled WGS sequence"/>
</dbReference>
<dbReference type="GO" id="GO:0055085">
    <property type="term" value="P:transmembrane transport"/>
    <property type="evidence" value="ECO:0007669"/>
    <property type="project" value="InterPro"/>
</dbReference>
<dbReference type="GO" id="GO:0005886">
    <property type="term" value="C:plasma membrane"/>
    <property type="evidence" value="ECO:0007669"/>
    <property type="project" value="UniProtKB-SubCell"/>
</dbReference>
<evidence type="ECO:0000313" key="10">
    <source>
        <dbReference type="Proteomes" id="UP000199239"/>
    </source>
</evidence>
<evidence type="ECO:0000256" key="2">
    <source>
        <dbReference type="ARBA" id="ARBA00010145"/>
    </source>
</evidence>
<keyword evidence="6 8" id="KW-1133">Transmembrane helix</keyword>
<keyword evidence="5 8" id="KW-0812">Transmembrane</keyword>
<evidence type="ECO:0000256" key="1">
    <source>
        <dbReference type="ARBA" id="ARBA00004651"/>
    </source>
</evidence>
<reference evidence="10" key="1">
    <citation type="submission" date="2016-10" db="EMBL/GenBank/DDBJ databases">
        <authorList>
            <person name="Varghese N."/>
            <person name="Submissions S."/>
        </authorList>
    </citation>
    <scope>NUCLEOTIDE SEQUENCE [LARGE SCALE GENOMIC DNA]</scope>
    <source>
        <strain evidence="10">DSM 23422</strain>
    </source>
</reference>
<accession>A0A1I6PYP9</accession>
<feature type="transmembrane region" description="Helical" evidence="8">
    <location>
        <begin position="231"/>
        <end position="250"/>
    </location>
</feature>
<dbReference type="AlphaFoldDB" id="A0A1I6PYP9"/>
<dbReference type="InterPro" id="IPR038770">
    <property type="entry name" value="Na+/solute_symporter_sf"/>
</dbReference>
<evidence type="ECO:0008006" key="11">
    <source>
        <dbReference type="Google" id="ProtNLM"/>
    </source>
</evidence>
<keyword evidence="3" id="KW-0813">Transport</keyword>
<dbReference type="EMBL" id="FPAJ01000001">
    <property type="protein sequence ID" value="SFS45238.1"/>
    <property type="molecule type" value="Genomic_DNA"/>
</dbReference>
<keyword evidence="7 8" id="KW-0472">Membrane</keyword>
<dbReference type="Gene3D" id="1.20.1530.20">
    <property type="match status" value="2"/>
</dbReference>
<dbReference type="STRING" id="394264.SAMN04488040_0404"/>
<dbReference type="RefSeq" id="WP_093914669.1">
    <property type="nucleotide sequence ID" value="NZ_FPAJ01000001.1"/>
</dbReference>
<proteinExistence type="inferred from homology"/>
<protein>
    <recommendedName>
        <fullName evidence="11">Malonate transporter</fullName>
    </recommendedName>
</protein>
<feature type="transmembrane region" description="Helical" evidence="8">
    <location>
        <begin position="7"/>
        <end position="26"/>
    </location>
</feature>
<organism evidence="9 10">
    <name type="scientific">Sulfitobacter marinus</name>
    <dbReference type="NCBI Taxonomy" id="394264"/>
    <lineage>
        <taxon>Bacteria</taxon>
        <taxon>Pseudomonadati</taxon>
        <taxon>Pseudomonadota</taxon>
        <taxon>Alphaproteobacteria</taxon>
        <taxon>Rhodobacterales</taxon>
        <taxon>Roseobacteraceae</taxon>
        <taxon>Sulfitobacter</taxon>
    </lineage>
</organism>
<evidence type="ECO:0000256" key="8">
    <source>
        <dbReference type="SAM" id="Phobius"/>
    </source>
</evidence>
<dbReference type="PANTHER" id="PTHR36838:SF3">
    <property type="entry name" value="TRANSPORTER AUXIN EFFLUX CARRIER EC FAMILY"/>
    <property type="match status" value="1"/>
</dbReference>
<feature type="transmembrane region" description="Helical" evidence="8">
    <location>
        <begin position="67"/>
        <end position="88"/>
    </location>
</feature>
<comment type="similarity">
    <text evidence="2">Belongs to the auxin efflux carrier (TC 2.A.69) family.</text>
</comment>
<dbReference type="InterPro" id="IPR004776">
    <property type="entry name" value="Mem_transp_PIN-like"/>
</dbReference>
<feature type="transmembrane region" description="Helical" evidence="8">
    <location>
        <begin position="199"/>
        <end position="219"/>
    </location>
</feature>
<evidence type="ECO:0000256" key="7">
    <source>
        <dbReference type="ARBA" id="ARBA00023136"/>
    </source>
</evidence>
<evidence type="ECO:0000256" key="3">
    <source>
        <dbReference type="ARBA" id="ARBA00022448"/>
    </source>
</evidence>
<evidence type="ECO:0000256" key="5">
    <source>
        <dbReference type="ARBA" id="ARBA00022692"/>
    </source>
</evidence>
<feature type="transmembrane region" description="Helical" evidence="8">
    <location>
        <begin position="285"/>
        <end position="305"/>
    </location>
</feature>
<dbReference type="OrthoDB" id="9810457at2"/>
<name>A0A1I6PYP9_9RHOB</name>
<dbReference type="Pfam" id="PF03547">
    <property type="entry name" value="Mem_trans"/>
    <property type="match status" value="1"/>
</dbReference>
<evidence type="ECO:0000256" key="6">
    <source>
        <dbReference type="ARBA" id="ARBA00022989"/>
    </source>
</evidence>
<gene>
    <name evidence="9" type="ORF">SAMN04488040_0404</name>
</gene>
<sequence length="309" mass="32998">MQTLLDVILPVFLVIGFGYVSVWRGVFPTAGIDGIMRFAQSFAIPCLLFKSIATLDLSASFDPRLLISFYTGATLCFALGICGARLLFKRDWEDCVAIGFCCLFSNSVLLGLPITERAYGADALTGNIAIIAMHSPFCYGLGITVMEFVRNRGQSGVALARNVGNAMFHNPLVIGIIAGFIVNFSGIAIPQVVDDALSLIIRAALPTALFALGAVLLQYKPEGDLKAITMVCAIALLVHPAIVWLMGSSFGLPQDLFRSGVLTAAMAPGFNAYIFANMYGRARRVAASSVLIATGASVLTAWMWLSILP</sequence>
<feature type="transmembrane region" description="Helical" evidence="8">
    <location>
        <begin position="256"/>
        <end position="276"/>
    </location>
</feature>
<keyword evidence="4" id="KW-1003">Cell membrane</keyword>
<evidence type="ECO:0000256" key="4">
    <source>
        <dbReference type="ARBA" id="ARBA00022475"/>
    </source>
</evidence>